<feature type="coiled-coil region" evidence="3">
    <location>
        <begin position="118"/>
        <end position="179"/>
    </location>
</feature>
<feature type="compositionally biased region" description="Polar residues" evidence="4">
    <location>
        <begin position="309"/>
        <end position="318"/>
    </location>
</feature>
<feature type="domain" description="DUF6531" evidence="6">
    <location>
        <begin position="321"/>
        <end position="393"/>
    </location>
</feature>
<feature type="domain" description="Teneurin-like YD-shell" evidence="7">
    <location>
        <begin position="775"/>
        <end position="892"/>
    </location>
</feature>
<feature type="domain" description="RHS protein conserved region" evidence="5">
    <location>
        <begin position="1281"/>
        <end position="1313"/>
    </location>
</feature>
<dbReference type="Pfam" id="PF20148">
    <property type="entry name" value="DUF6531"/>
    <property type="match status" value="1"/>
</dbReference>
<dbReference type="NCBIfam" id="TIGR03696">
    <property type="entry name" value="Rhs_assc_core"/>
    <property type="match status" value="1"/>
</dbReference>
<keyword evidence="2" id="KW-0677">Repeat</keyword>
<dbReference type="Pfam" id="PF25023">
    <property type="entry name" value="TEN_YD-shell"/>
    <property type="match status" value="4"/>
</dbReference>
<gene>
    <name evidence="8" type="ORF">XDD1_0969</name>
</gene>
<dbReference type="Pfam" id="PF03527">
    <property type="entry name" value="RHS"/>
    <property type="match status" value="1"/>
</dbReference>
<reference evidence="8 9" key="1">
    <citation type="submission" date="2013-07" db="EMBL/GenBank/DDBJ databases">
        <authorList>
            <person name="Genoscope - CEA"/>
        </authorList>
    </citation>
    <scope>NUCLEOTIDE SEQUENCE [LARGE SCALE GENOMIC DNA]</scope>
    <source>
        <strain evidence="9">FRM16 / DSM 17909</strain>
    </source>
</reference>
<name>A0A068QNT7_9GAMM</name>
<dbReference type="InterPro" id="IPR045351">
    <property type="entry name" value="DUF6531"/>
</dbReference>
<accession>A0A068QNT7</accession>
<dbReference type="InterPro" id="IPR050708">
    <property type="entry name" value="T6SS_VgrG/RHS"/>
</dbReference>
<feature type="region of interest" description="Disordered" evidence="4">
    <location>
        <begin position="266"/>
        <end position="325"/>
    </location>
</feature>
<dbReference type="HOGENOM" id="CLU_001218_1_7_6"/>
<organism evidence="8 9">
    <name type="scientific">Xenorhabdus doucetiae</name>
    <dbReference type="NCBI Taxonomy" id="351671"/>
    <lineage>
        <taxon>Bacteria</taxon>
        <taxon>Pseudomonadati</taxon>
        <taxon>Pseudomonadota</taxon>
        <taxon>Gammaproteobacteria</taxon>
        <taxon>Enterobacterales</taxon>
        <taxon>Morganellaceae</taxon>
        <taxon>Xenorhabdus</taxon>
    </lineage>
</organism>
<dbReference type="NCBIfam" id="TIGR01643">
    <property type="entry name" value="YD_repeat_2x"/>
    <property type="match status" value="9"/>
</dbReference>
<evidence type="ECO:0000256" key="2">
    <source>
        <dbReference type="ARBA" id="ARBA00022737"/>
    </source>
</evidence>
<dbReference type="KEGG" id="xdo:XDD1_0969"/>
<dbReference type="InterPro" id="IPR001826">
    <property type="entry name" value="RHS"/>
</dbReference>
<evidence type="ECO:0000256" key="4">
    <source>
        <dbReference type="SAM" id="MobiDB-lite"/>
    </source>
</evidence>
<protein>
    <submittedName>
        <fullName evidence="8">Uncharacterized protein</fullName>
    </submittedName>
</protein>
<feature type="domain" description="Teneurin-like YD-shell" evidence="7">
    <location>
        <begin position="506"/>
        <end position="596"/>
    </location>
</feature>
<feature type="region of interest" description="Disordered" evidence="4">
    <location>
        <begin position="1"/>
        <end position="68"/>
    </location>
</feature>
<comment type="similarity">
    <text evidence="1">Belongs to the RHS family.</text>
</comment>
<dbReference type="PANTHER" id="PTHR32305">
    <property type="match status" value="1"/>
</dbReference>
<dbReference type="PANTHER" id="PTHR32305:SF15">
    <property type="entry name" value="PROTEIN RHSA-RELATED"/>
    <property type="match status" value="1"/>
</dbReference>
<feature type="domain" description="Teneurin-like YD-shell" evidence="7">
    <location>
        <begin position="1073"/>
        <end position="1208"/>
    </location>
</feature>
<keyword evidence="3" id="KW-0175">Coiled coil</keyword>
<evidence type="ECO:0000259" key="6">
    <source>
        <dbReference type="Pfam" id="PF20148"/>
    </source>
</evidence>
<proteinExistence type="inferred from homology"/>
<dbReference type="Gene3D" id="2.180.10.10">
    <property type="entry name" value="RHS repeat-associated core"/>
    <property type="match status" value="2"/>
</dbReference>
<evidence type="ECO:0000313" key="9">
    <source>
        <dbReference type="Proteomes" id="UP000032721"/>
    </source>
</evidence>
<dbReference type="EMBL" id="FO704550">
    <property type="protein sequence ID" value="CDG16672.1"/>
    <property type="molecule type" value="Genomic_DNA"/>
</dbReference>
<dbReference type="InterPro" id="IPR056823">
    <property type="entry name" value="TEN-like_YD-shell"/>
</dbReference>
<evidence type="ECO:0000256" key="1">
    <source>
        <dbReference type="ARBA" id="ARBA00009455"/>
    </source>
</evidence>
<sequence length="1540" mass="174758">MAENNGAGTDNKAVDKAEEPANTKDIVPPKPNSPLPQKVRDDSPTGEGNTIGKIIGQAPQATNPPHEANTVVLPETKEEKGVWEQIRDYFDTGMVNSIDADAEERAAILEMTGQKKAAENLRAVADNTRQNVDKFRATDFAIGAAKRANNLAVDAAEAVTKLQGNASALDAQARAAELEAFGQKRPAESVRNTGTAISQNIQEFNLDSKRKSFDNPMQKGGEMAFDTGMTVSLVGEIPGILKGIGSFFKLGKQATKQEVKITAKTETQAAGDTKGASIEGKSTETAETAAPTKPQNNKQDSVDNKSNSKEGQNNNKTTPEGDPVDMATGDFLQVWPVIVIPGLLPITLTRTYRSTAKFSGLFGSKWADDWSRQLELADGKVNFTDADGVIYDFSTPDNTVLARNQHIPHYVLTGELNGELQLTDRRAQLSYHFNQAVGNIRRLSAITDRRQNTIQFIYDKQSQLIEVTRTDGFRLVLGYQGQQLQTVDYLEPQKQQRLVTCHYDPQGYLHECDAFQHNHLWHEYDVQGRMIRWHDTDQTDLSLTYDEQGRVLSTTSPSGYWCDHFHYDDQARITTYRDGEGGETQYHYDHNGLIVREVDPLGRITRRQWRYSQIVWEADRAGGITTFDYNPDGALTEVKLPTGDTFAYGYDEHGQLIESVLPTGERWQFHYDEQGNLTALTNPLGHKEEYQYGLHGELRQRLLPDGRQWHYAYDKQQRLAAVMTPDGETTSLQLDELGRLRQFTDALKQQTHYRYSNDHASLNGSLTEVELPDGVTQQLEYDSERRVVAVTDGEGRTTRYTYGAFDLLTTVLRPDGTTLHFGYDKLTCLSSVTASTGEVYRYERDAAGQIIRETDFTGRTLEYQYDKLGRRVLTQYPDGQQLRWHYSAAGLLVKQESWQPEENQRVLKDTTTYEYNKRHQLVKATNADAIVEYEYDKTTGLPTCERINGREITRQWDNLTGRPVSESVDGHTLHFGYNPMGALNHFQLNQHTPLTFRHDALGRETVRESANGFILASRYTAIGLLAHQSAGQATPFFRETLAQNDPHFPPQASAVNRSWQYDRAHNVRVIDDSRWGQTRYRYNTNDQILHTLFEGTRPHEEQFRYDTNGNLSQHLPVDAYGAMEQMTQRQKAGRVVQQGDIRYRYDDTGRLVEKTEQRDGFRPQVWRYRWDTQNQLTHFETPDGSRWRYAYDPFGRRIRKLKVHDGKLTATNLQRWLAGKPDLAPRADAIMGQDYLWSGDRLIEETPIYADGTPVDDQRVRWLYEPGALTPSARFEKGKLHYIVSDHQGTVREMLSEEGVLVWAQRLKTWGKAERFQVIASNNPDYHVNCNLRFCGQYEDEESGLYYNRFRYYSPETAQYISADPLNLAGGFNPYGYVHNPSKWIDPYGLSGTSQVANKPDFYVGPDGPSATLPSTGYRHMKYLEKDGSVNEWVTPTINNKSAPATYIAFDKFPSGSVARDKLQISPEWSDARLIGKFDTLQLYEKGVPQVRVPYWKGDDVKTRLEPFTEAYPEFGKGGARQLHADWRVINFDSVKILPE</sequence>
<evidence type="ECO:0000259" key="7">
    <source>
        <dbReference type="Pfam" id="PF25023"/>
    </source>
</evidence>
<dbReference type="STRING" id="351671.XDD1_0969"/>
<dbReference type="RefSeq" id="WP_045969084.1">
    <property type="nucleotide sequence ID" value="NZ_CAWMED010000001.1"/>
</dbReference>
<evidence type="ECO:0000256" key="3">
    <source>
        <dbReference type="SAM" id="Coils"/>
    </source>
</evidence>
<evidence type="ECO:0000313" key="8">
    <source>
        <dbReference type="EMBL" id="CDG16672.1"/>
    </source>
</evidence>
<feature type="compositionally biased region" description="Basic and acidic residues" evidence="4">
    <location>
        <begin position="12"/>
        <end position="22"/>
    </location>
</feature>
<evidence type="ECO:0000259" key="5">
    <source>
        <dbReference type="Pfam" id="PF03527"/>
    </source>
</evidence>
<dbReference type="Proteomes" id="UP000032721">
    <property type="component" value="Chromosome"/>
</dbReference>
<dbReference type="InterPro" id="IPR006530">
    <property type="entry name" value="YD"/>
</dbReference>
<feature type="domain" description="Teneurin-like YD-shell" evidence="7">
    <location>
        <begin position="622"/>
        <end position="763"/>
    </location>
</feature>
<dbReference type="InterPro" id="IPR022385">
    <property type="entry name" value="Rhs_assc_core"/>
</dbReference>